<name>A0A2K1ZQH5_POPTR</name>
<dbReference type="AlphaFoldDB" id="A0A2K1ZQH5"/>
<evidence type="ECO:0000256" key="2">
    <source>
        <dbReference type="ARBA" id="ARBA00022692"/>
    </source>
</evidence>
<evidence type="ECO:0000256" key="1">
    <source>
        <dbReference type="ARBA" id="ARBA00004141"/>
    </source>
</evidence>
<keyword evidence="4 5" id="KW-0472">Membrane</keyword>
<reference evidence="6 7" key="1">
    <citation type="journal article" date="2006" name="Science">
        <title>The genome of black cottonwood, Populus trichocarpa (Torr. &amp; Gray).</title>
        <authorList>
            <person name="Tuskan G.A."/>
            <person name="Difazio S."/>
            <person name="Jansson S."/>
            <person name="Bohlmann J."/>
            <person name="Grigoriev I."/>
            <person name="Hellsten U."/>
            <person name="Putnam N."/>
            <person name="Ralph S."/>
            <person name="Rombauts S."/>
            <person name="Salamov A."/>
            <person name="Schein J."/>
            <person name="Sterck L."/>
            <person name="Aerts A."/>
            <person name="Bhalerao R.R."/>
            <person name="Bhalerao R.P."/>
            <person name="Blaudez D."/>
            <person name="Boerjan W."/>
            <person name="Brun A."/>
            <person name="Brunner A."/>
            <person name="Busov V."/>
            <person name="Campbell M."/>
            <person name="Carlson J."/>
            <person name="Chalot M."/>
            <person name="Chapman J."/>
            <person name="Chen G.L."/>
            <person name="Cooper D."/>
            <person name="Coutinho P.M."/>
            <person name="Couturier J."/>
            <person name="Covert S."/>
            <person name="Cronk Q."/>
            <person name="Cunningham R."/>
            <person name="Davis J."/>
            <person name="Degroeve S."/>
            <person name="Dejardin A."/>
            <person name="Depamphilis C."/>
            <person name="Detter J."/>
            <person name="Dirks B."/>
            <person name="Dubchak I."/>
            <person name="Duplessis S."/>
            <person name="Ehlting J."/>
            <person name="Ellis B."/>
            <person name="Gendler K."/>
            <person name="Goodstein D."/>
            <person name="Gribskov M."/>
            <person name="Grimwood J."/>
            <person name="Groover A."/>
            <person name="Gunter L."/>
            <person name="Hamberger B."/>
            <person name="Heinze B."/>
            <person name="Helariutta Y."/>
            <person name="Henrissat B."/>
            <person name="Holligan D."/>
            <person name="Holt R."/>
            <person name="Huang W."/>
            <person name="Islam-Faridi N."/>
            <person name="Jones S."/>
            <person name="Jones-Rhoades M."/>
            <person name="Jorgensen R."/>
            <person name="Joshi C."/>
            <person name="Kangasjarvi J."/>
            <person name="Karlsson J."/>
            <person name="Kelleher C."/>
            <person name="Kirkpatrick R."/>
            <person name="Kirst M."/>
            <person name="Kohler A."/>
            <person name="Kalluri U."/>
            <person name="Larimer F."/>
            <person name="Leebens-Mack J."/>
            <person name="Leple J.C."/>
            <person name="Locascio P."/>
            <person name="Lou Y."/>
            <person name="Lucas S."/>
            <person name="Martin F."/>
            <person name="Montanini B."/>
            <person name="Napoli C."/>
            <person name="Nelson D.R."/>
            <person name="Nelson C."/>
            <person name="Nieminen K."/>
            <person name="Nilsson O."/>
            <person name="Pereda V."/>
            <person name="Peter G."/>
            <person name="Philippe R."/>
            <person name="Pilate G."/>
            <person name="Poliakov A."/>
            <person name="Razumovskaya J."/>
            <person name="Richardson P."/>
            <person name="Rinaldi C."/>
            <person name="Ritland K."/>
            <person name="Rouze P."/>
            <person name="Ryaboy D."/>
            <person name="Schmutz J."/>
            <person name="Schrader J."/>
            <person name="Segerman B."/>
            <person name="Shin H."/>
            <person name="Siddiqui A."/>
            <person name="Sterky F."/>
            <person name="Terry A."/>
            <person name="Tsai C.J."/>
            <person name="Uberbacher E."/>
            <person name="Unneberg P."/>
            <person name="Vahala J."/>
            <person name="Wall K."/>
            <person name="Wessler S."/>
            <person name="Yang G."/>
            <person name="Yin T."/>
            <person name="Douglas C."/>
            <person name="Marra M."/>
            <person name="Sandberg G."/>
            <person name="Van de Peer Y."/>
            <person name="Rokhsar D."/>
        </authorList>
    </citation>
    <scope>NUCLEOTIDE SEQUENCE [LARGE SCALE GENOMIC DNA]</scope>
    <source>
        <strain evidence="7">cv. Nisqually</strain>
    </source>
</reference>
<feature type="transmembrane region" description="Helical" evidence="5">
    <location>
        <begin position="57"/>
        <end position="76"/>
    </location>
</feature>
<feature type="transmembrane region" description="Helical" evidence="5">
    <location>
        <begin position="21"/>
        <end position="37"/>
    </location>
</feature>
<keyword evidence="3 5" id="KW-1133">Transmembrane helix</keyword>
<evidence type="ECO:0000313" key="7">
    <source>
        <dbReference type="Proteomes" id="UP000006729"/>
    </source>
</evidence>
<accession>A0A2K1ZQH5</accession>
<dbReference type="InterPro" id="IPR023271">
    <property type="entry name" value="Aquaporin-like"/>
</dbReference>
<evidence type="ECO:0000256" key="5">
    <source>
        <dbReference type="SAM" id="Phobius"/>
    </source>
</evidence>
<gene>
    <name evidence="6" type="ORF">POPTR_007G069700</name>
</gene>
<organism evidence="6 7">
    <name type="scientific">Populus trichocarpa</name>
    <name type="common">Western balsam poplar</name>
    <name type="synonym">Populus balsamifera subsp. trichocarpa</name>
    <dbReference type="NCBI Taxonomy" id="3694"/>
    <lineage>
        <taxon>Eukaryota</taxon>
        <taxon>Viridiplantae</taxon>
        <taxon>Streptophyta</taxon>
        <taxon>Embryophyta</taxon>
        <taxon>Tracheophyta</taxon>
        <taxon>Spermatophyta</taxon>
        <taxon>Magnoliopsida</taxon>
        <taxon>eudicotyledons</taxon>
        <taxon>Gunneridae</taxon>
        <taxon>Pentapetalae</taxon>
        <taxon>rosids</taxon>
        <taxon>fabids</taxon>
        <taxon>Malpighiales</taxon>
        <taxon>Salicaceae</taxon>
        <taxon>Saliceae</taxon>
        <taxon>Populus</taxon>
    </lineage>
</organism>
<proteinExistence type="predicted"/>
<evidence type="ECO:0000256" key="4">
    <source>
        <dbReference type="ARBA" id="ARBA00023136"/>
    </source>
</evidence>
<comment type="subcellular location">
    <subcellularLocation>
        <location evidence="1">Membrane</location>
        <topology evidence="1">Multi-pass membrane protein</topology>
    </subcellularLocation>
</comment>
<keyword evidence="7" id="KW-1185">Reference proteome</keyword>
<keyword evidence="2 5" id="KW-0812">Transmembrane</keyword>
<evidence type="ECO:0000313" key="6">
    <source>
        <dbReference type="EMBL" id="PNT27527.1"/>
    </source>
</evidence>
<dbReference type="EMBL" id="CM009296">
    <property type="protein sequence ID" value="PNT27527.1"/>
    <property type="molecule type" value="Genomic_DNA"/>
</dbReference>
<dbReference type="Gene3D" id="1.20.1080.10">
    <property type="entry name" value="Glycerol uptake facilitator protein"/>
    <property type="match status" value="1"/>
</dbReference>
<dbReference type="InParanoid" id="A0A2K1ZQH5"/>
<dbReference type="STRING" id="3694.A0A2K1ZQH5"/>
<protein>
    <submittedName>
        <fullName evidence="6">Uncharacterized protein</fullName>
    </submittedName>
</protein>
<dbReference type="GO" id="GO:0016020">
    <property type="term" value="C:membrane"/>
    <property type="evidence" value="ECO:0007669"/>
    <property type="project" value="UniProtKB-SubCell"/>
</dbReference>
<sequence length="110" mass="11895">MKNVVVGHCHEATRLDALKEALAEFISTLTIIIVFANEGFDMAFAKVTDSAANTPTGLITAAIAHAFALFVVGATISKKQRCLAAVNKLLEKSYYFFLLINKLLSDSTSK</sequence>
<dbReference type="Proteomes" id="UP000006729">
    <property type="component" value="Chromosome 7"/>
</dbReference>
<evidence type="ECO:0000256" key="3">
    <source>
        <dbReference type="ARBA" id="ARBA00022989"/>
    </source>
</evidence>